<organism evidence="2 3">
    <name type="scientific">Phytoactinopolyspora halophila</name>
    <dbReference type="NCBI Taxonomy" id="1981511"/>
    <lineage>
        <taxon>Bacteria</taxon>
        <taxon>Bacillati</taxon>
        <taxon>Actinomycetota</taxon>
        <taxon>Actinomycetes</taxon>
        <taxon>Jiangellales</taxon>
        <taxon>Jiangellaceae</taxon>
        <taxon>Phytoactinopolyspora</taxon>
    </lineage>
</organism>
<dbReference type="AlphaFoldDB" id="A0A329QFT4"/>
<dbReference type="RefSeq" id="WP_112259678.1">
    <property type="nucleotide sequence ID" value="NZ_QMIG01000022.1"/>
</dbReference>
<proteinExistence type="predicted"/>
<keyword evidence="1" id="KW-0812">Transmembrane</keyword>
<keyword evidence="3" id="KW-1185">Reference proteome</keyword>
<gene>
    <name evidence="2" type="ORF">DPM12_17675</name>
</gene>
<evidence type="ECO:0000256" key="1">
    <source>
        <dbReference type="SAM" id="Phobius"/>
    </source>
</evidence>
<name>A0A329QFT4_9ACTN</name>
<feature type="transmembrane region" description="Helical" evidence="1">
    <location>
        <begin position="7"/>
        <end position="26"/>
    </location>
</feature>
<feature type="transmembrane region" description="Helical" evidence="1">
    <location>
        <begin position="38"/>
        <end position="55"/>
    </location>
</feature>
<dbReference type="Proteomes" id="UP000250462">
    <property type="component" value="Unassembled WGS sequence"/>
</dbReference>
<evidence type="ECO:0000313" key="3">
    <source>
        <dbReference type="Proteomes" id="UP000250462"/>
    </source>
</evidence>
<protein>
    <submittedName>
        <fullName evidence="2">Uncharacterized protein</fullName>
    </submittedName>
</protein>
<sequence>MRVLKIIGGFVAGFILAVFVTSLGWTLFVDGGRPSSDLMGVVTIVFGIAGAALVARRTEPARPAKAPKLKHSI</sequence>
<accession>A0A329QFT4</accession>
<keyword evidence="1" id="KW-1133">Transmembrane helix</keyword>
<comment type="caution">
    <text evidence="2">The sequence shown here is derived from an EMBL/GenBank/DDBJ whole genome shotgun (WGS) entry which is preliminary data.</text>
</comment>
<dbReference type="EMBL" id="QMIG01000022">
    <property type="protein sequence ID" value="RAW11170.1"/>
    <property type="molecule type" value="Genomic_DNA"/>
</dbReference>
<reference evidence="2 3" key="1">
    <citation type="submission" date="2018-06" db="EMBL/GenBank/DDBJ databases">
        <title>Phytoactinopolyspora halophila sp. nov., a novel halophilic actinomycete isolated from a saline soil in China.</title>
        <authorList>
            <person name="Tang S.-K."/>
        </authorList>
    </citation>
    <scope>NUCLEOTIDE SEQUENCE [LARGE SCALE GENOMIC DNA]</scope>
    <source>
        <strain evidence="2 3">YIM 96934</strain>
    </source>
</reference>
<keyword evidence="1" id="KW-0472">Membrane</keyword>
<evidence type="ECO:0000313" key="2">
    <source>
        <dbReference type="EMBL" id="RAW11170.1"/>
    </source>
</evidence>